<keyword evidence="3" id="KW-1185">Reference proteome</keyword>
<evidence type="ECO:0000313" key="3">
    <source>
        <dbReference type="Proteomes" id="UP001203058"/>
    </source>
</evidence>
<dbReference type="Gene3D" id="2.60.120.10">
    <property type="entry name" value="Jelly Rolls"/>
    <property type="match status" value="1"/>
</dbReference>
<proteinExistence type="predicted"/>
<dbReference type="RefSeq" id="WP_241447846.1">
    <property type="nucleotide sequence ID" value="NZ_JAKZHW010000002.1"/>
</dbReference>
<dbReference type="InterPro" id="IPR041667">
    <property type="entry name" value="Cupin_8"/>
</dbReference>
<name>A0ABS9VQI9_9SPHN</name>
<dbReference type="PANTHER" id="PTHR12461">
    <property type="entry name" value="HYPOXIA-INDUCIBLE FACTOR 1 ALPHA INHIBITOR-RELATED"/>
    <property type="match status" value="1"/>
</dbReference>
<accession>A0ABS9VQI9</accession>
<dbReference type="PANTHER" id="PTHR12461:SF105">
    <property type="entry name" value="HYPOXIA-INDUCIBLE FACTOR 1-ALPHA INHIBITOR"/>
    <property type="match status" value="1"/>
</dbReference>
<evidence type="ECO:0000313" key="2">
    <source>
        <dbReference type="EMBL" id="MCH8616968.1"/>
    </source>
</evidence>
<dbReference type="SUPFAM" id="SSF51197">
    <property type="entry name" value="Clavaminate synthase-like"/>
    <property type="match status" value="1"/>
</dbReference>
<dbReference type="EMBL" id="JAKZHW010000002">
    <property type="protein sequence ID" value="MCH8616968.1"/>
    <property type="molecule type" value="Genomic_DNA"/>
</dbReference>
<sequence length="257" mass="28380">MRSIPEWTAPSVEVFRAEILPTARPAVLRQVVRSWPLVQAARHDPRECMAMLSAHASDAPVEVLRADPGEQGRFHYSADGRSLNFIRGRGNLSAFLGALDAESRSEEPHALVVQGLVAERHVPGFPTSHPLPLVPASAEPRLWIGNAAKVATHNDPVDNIAVVAAGRRRFTLFPPSAEPDLYMGPEHPTPAGTPVSMVHVTAPDFDRYPRFEEALKVAESAELSPGDAIFIPRDWYHHVEALERFNILVNYWWDASA</sequence>
<dbReference type="PROSITE" id="PS51184">
    <property type="entry name" value="JMJC"/>
    <property type="match status" value="1"/>
</dbReference>
<reference evidence="2 3" key="1">
    <citation type="submission" date="2022-03" db="EMBL/GenBank/DDBJ databases">
        <authorList>
            <person name="Jo J.-H."/>
            <person name="Im W.-T."/>
        </authorList>
    </citation>
    <scope>NUCLEOTIDE SEQUENCE [LARGE SCALE GENOMIC DNA]</scope>
    <source>
        <strain evidence="2 3">SM33</strain>
    </source>
</reference>
<dbReference type="InterPro" id="IPR014710">
    <property type="entry name" value="RmlC-like_jellyroll"/>
</dbReference>
<protein>
    <submittedName>
        <fullName evidence="2">Cupin-like domain-containing protein</fullName>
    </submittedName>
</protein>
<dbReference type="Proteomes" id="UP001203058">
    <property type="component" value="Unassembled WGS sequence"/>
</dbReference>
<gene>
    <name evidence="2" type="ORF">LZ016_12780</name>
</gene>
<dbReference type="InterPro" id="IPR003347">
    <property type="entry name" value="JmjC_dom"/>
</dbReference>
<comment type="caution">
    <text evidence="2">The sequence shown here is derived from an EMBL/GenBank/DDBJ whole genome shotgun (WGS) entry which is preliminary data.</text>
</comment>
<organism evidence="2 3">
    <name type="scientific">Sphingomonas telluris</name>
    <dbReference type="NCBI Taxonomy" id="2907998"/>
    <lineage>
        <taxon>Bacteria</taxon>
        <taxon>Pseudomonadati</taxon>
        <taxon>Pseudomonadota</taxon>
        <taxon>Alphaproteobacteria</taxon>
        <taxon>Sphingomonadales</taxon>
        <taxon>Sphingomonadaceae</taxon>
        <taxon>Sphingomonas</taxon>
    </lineage>
</organism>
<feature type="domain" description="JmjC" evidence="1">
    <location>
        <begin position="103"/>
        <end position="257"/>
    </location>
</feature>
<evidence type="ECO:0000259" key="1">
    <source>
        <dbReference type="PROSITE" id="PS51184"/>
    </source>
</evidence>
<dbReference type="Pfam" id="PF13621">
    <property type="entry name" value="Cupin_8"/>
    <property type="match status" value="1"/>
</dbReference>